<name>A0A1L9WSF7_ASPA1</name>
<keyword evidence="7" id="KW-1185">Reference proteome</keyword>
<dbReference type="SUPFAM" id="SSF53474">
    <property type="entry name" value="alpha/beta-Hydrolases"/>
    <property type="match status" value="1"/>
</dbReference>
<accession>A0A1L9WSF7</accession>
<gene>
    <name evidence="6" type="ORF">ASPACDRAFT_79075</name>
</gene>
<dbReference type="Gene3D" id="3.40.50.1820">
    <property type="entry name" value="alpha/beta hydrolase"/>
    <property type="match status" value="1"/>
</dbReference>
<dbReference type="VEuPathDB" id="FungiDB:ASPACDRAFT_79075"/>
<evidence type="ECO:0000256" key="4">
    <source>
        <dbReference type="SAM" id="SignalP"/>
    </source>
</evidence>
<evidence type="ECO:0000259" key="5">
    <source>
        <dbReference type="Pfam" id="PF00135"/>
    </source>
</evidence>
<proteinExistence type="inferred from homology"/>
<keyword evidence="2 3" id="KW-0378">Hydrolase</keyword>
<reference evidence="7" key="1">
    <citation type="journal article" date="2017" name="Genome Biol.">
        <title>Comparative genomics reveals high biological diversity and specific adaptations in the industrially and medically important fungal genus Aspergillus.</title>
        <authorList>
            <person name="de Vries R.P."/>
            <person name="Riley R."/>
            <person name="Wiebenga A."/>
            <person name="Aguilar-Osorio G."/>
            <person name="Amillis S."/>
            <person name="Uchima C.A."/>
            <person name="Anderluh G."/>
            <person name="Asadollahi M."/>
            <person name="Askin M."/>
            <person name="Barry K."/>
            <person name="Battaglia E."/>
            <person name="Bayram O."/>
            <person name="Benocci T."/>
            <person name="Braus-Stromeyer S.A."/>
            <person name="Caldana C."/>
            <person name="Canovas D."/>
            <person name="Cerqueira G.C."/>
            <person name="Chen F."/>
            <person name="Chen W."/>
            <person name="Choi C."/>
            <person name="Clum A."/>
            <person name="Dos Santos R.A."/>
            <person name="Damasio A.R."/>
            <person name="Diallinas G."/>
            <person name="Emri T."/>
            <person name="Fekete E."/>
            <person name="Flipphi M."/>
            <person name="Freyberg S."/>
            <person name="Gallo A."/>
            <person name="Gournas C."/>
            <person name="Habgood R."/>
            <person name="Hainaut M."/>
            <person name="Harispe M.L."/>
            <person name="Henrissat B."/>
            <person name="Hilden K.S."/>
            <person name="Hope R."/>
            <person name="Hossain A."/>
            <person name="Karabika E."/>
            <person name="Karaffa L."/>
            <person name="Karanyi Z."/>
            <person name="Krasevec N."/>
            <person name="Kuo A."/>
            <person name="Kusch H."/>
            <person name="LaButti K."/>
            <person name="Lagendijk E.L."/>
            <person name="Lapidus A."/>
            <person name="Levasseur A."/>
            <person name="Lindquist E."/>
            <person name="Lipzen A."/>
            <person name="Logrieco A.F."/>
            <person name="MacCabe A."/>
            <person name="Maekelae M.R."/>
            <person name="Malavazi I."/>
            <person name="Melin P."/>
            <person name="Meyer V."/>
            <person name="Mielnichuk N."/>
            <person name="Miskei M."/>
            <person name="Molnar A.P."/>
            <person name="Mule G."/>
            <person name="Ngan C.Y."/>
            <person name="Orejas M."/>
            <person name="Orosz E."/>
            <person name="Ouedraogo J.P."/>
            <person name="Overkamp K.M."/>
            <person name="Park H.-S."/>
            <person name="Perrone G."/>
            <person name="Piumi F."/>
            <person name="Punt P.J."/>
            <person name="Ram A.F."/>
            <person name="Ramon A."/>
            <person name="Rauscher S."/>
            <person name="Record E."/>
            <person name="Riano-Pachon D.M."/>
            <person name="Robert V."/>
            <person name="Roehrig J."/>
            <person name="Ruller R."/>
            <person name="Salamov A."/>
            <person name="Salih N.S."/>
            <person name="Samson R.A."/>
            <person name="Sandor E."/>
            <person name="Sanguinetti M."/>
            <person name="Schuetze T."/>
            <person name="Sepcic K."/>
            <person name="Shelest E."/>
            <person name="Sherlock G."/>
            <person name="Sophianopoulou V."/>
            <person name="Squina F.M."/>
            <person name="Sun H."/>
            <person name="Susca A."/>
            <person name="Todd R.B."/>
            <person name="Tsang A."/>
            <person name="Unkles S.E."/>
            <person name="van de Wiele N."/>
            <person name="van Rossen-Uffink D."/>
            <person name="Oliveira J.V."/>
            <person name="Vesth T.C."/>
            <person name="Visser J."/>
            <person name="Yu J.-H."/>
            <person name="Zhou M."/>
            <person name="Andersen M.R."/>
            <person name="Archer D.B."/>
            <person name="Baker S.E."/>
            <person name="Benoit I."/>
            <person name="Brakhage A.A."/>
            <person name="Braus G.H."/>
            <person name="Fischer R."/>
            <person name="Frisvad J.C."/>
            <person name="Goldman G.H."/>
            <person name="Houbraken J."/>
            <person name="Oakley B."/>
            <person name="Pocsi I."/>
            <person name="Scazzocchio C."/>
            <person name="Seiboth B."/>
            <person name="vanKuyk P.A."/>
            <person name="Wortman J."/>
            <person name="Dyer P.S."/>
            <person name="Grigoriev I.V."/>
        </authorList>
    </citation>
    <scope>NUCLEOTIDE SEQUENCE [LARGE SCALE GENOMIC DNA]</scope>
    <source>
        <strain evidence="7">ATCC 16872 / CBS 172.66 / WB 5094</strain>
    </source>
</reference>
<feature type="chain" id="PRO_5012950942" description="Carboxylic ester hydrolase" evidence="4">
    <location>
        <begin position="16"/>
        <end position="538"/>
    </location>
</feature>
<keyword evidence="4" id="KW-0732">Signal</keyword>
<dbReference type="OMA" id="EWSKGGF"/>
<dbReference type="GO" id="GO:0052689">
    <property type="term" value="F:carboxylic ester hydrolase activity"/>
    <property type="evidence" value="ECO:0007669"/>
    <property type="project" value="TreeGrafter"/>
</dbReference>
<dbReference type="STRING" id="690307.A0A1L9WSF7"/>
<dbReference type="OrthoDB" id="408631at2759"/>
<dbReference type="InterPro" id="IPR050654">
    <property type="entry name" value="AChE-related_enzymes"/>
</dbReference>
<organism evidence="6 7">
    <name type="scientific">Aspergillus aculeatus (strain ATCC 16872 / CBS 172.66 / WB 5094)</name>
    <dbReference type="NCBI Taxonomy" id="690307"/>
    <lineage>
        <taxon>Eukaryota</taxon>
        <taxon>Fungi</taxon>
        <taxon>Dikarya</taxon>
        <taxon>Ascomycota</taxon>
        <taxon>Pezizomycotina</taxon>
        <taxon>Eurotiomycetes</taxon>
        <taxon>Eurotiomycetidae</taxon>
        <taxon>Eurotiales</taxon>
        <taxon>Aspergillaceae</taxon>
        <taxon>Aspergillus</taxon>
        <taxon>Aspergillus subgen. Circumdati</taxon>
    </lineage>
</organism>
<dbReference type="PANTHER" id="PTHR43918:SF4">
    <property type="entry name" value="CARBOXYLIC ESTER HYDROLASE"/>
    <property type="match status" value="1"/>
</dbReference>
<sequence length="538" mass="58331">MRLLVLLTFVSQIAGALPSSADGASAPTVDLGYSKYQGTRLAGGVDQFLGMRYAAPPLGDLRFRAPQDPVTNATLQTATEYGPICIGVDQDNSPADWTEDCLFINVFKPSTATPQSKLPVWFFIQGGGYAQNSNSNYNGTTVVEESGRGLVFVTLNYRVGALGFLASEEVRKHGDLNVGLLDQRKAMHWIKKHIASFGGDPDHIVIHGVSAGAGSVAFHLTAFGGKDEKLFVGAVAESSFWPTQRTVAEMEFQYERFVNDTGCSKATNSLQCLRDLDIATIQGANTASPFPGGSSSPLPDWYWLPVTDGNLVPELLYDAFKKGNFIKVPALVGDDTDEGSNFAYNASTRSEVSQFFKNNYPHLTAAQLDRILEAYPQTSPIPKHGAWFRTSSDAYGDACFTCPGNHLTASVAKHLPHSTWNYRVNILDQSNLAGGIGVPHTFELPAIFGAGSTGALSSTSSYLSYNAEIIPVTMHYFISFAMKLNPNLLRYSGAPEWNTWGSGSRLRLQTNSTAMEEVPALSVQRCQLWEDLSGTTEV</sequence>
<dbReference type="InterPro" id="IPR002018">
    <property type="entry name" value="CarbesteraseB"/>
</dbReference>
<dbReference type="InterPro" id="IPR029058">
    <property type="entry name" value="AB_hydrolase_fold"/>
</dbReference>
<evidence type="ECO:0000313" key="7">
    <source>
        <dbReference type="Proteomes" id="UP000184546"/>
    </source>
</evidence>
<dbReference type="PANTHER" id="PTHR43918">
    <property type="entry name" value="ACETYLCHOLINESTERASE"/>
    <property type="match status" value="1"/>
</dbReference>
<protein>
    <recommendedName>
        <fullName evidence="3">Carboxylic ester hydrolase</fullName>
        <ecNumber evidence="3">3.1.1.-</ecNumber>
    </recommendedName>
</protein>
<evidence type="ECO:0000256" key="1">
    <source>
        <dbReference type="ARBA" id="ARBA00005964"/>
    </source>
</evidence>
<comment type="similarity">
    <text evidence="1 3">Belongs to the type-B carboxylesterase/lipase family.</text>
</comment>
<dbReference type="PROSITE" id="PS00122">
    <property type="entry name" value="CARBOXYLESTERASE_B_1"/>
    <property type="match status" value="1"/>
</dbReference>
<dbReference type="EMBL" id="KV878978">
    <property type="protein sequence ID" value="OJJ99124.1"/>
    <property type="molecule type" value="Genomic_DNA"/>
</dbReference>
<dbReference type="Proteomes" id="UP000184546">
    <property type="component" value="Unassembled WGS sequence"/>
</dbReference>
<dbReference type="AlphaFoldDB" id="A0A1L9WSF7"/>
<dbReference type="EC" id="3.1.1.-" evidence="3"/>
<evidence type="ECO:0000256" key="2">
    <source>
        <dbReference type="ARBA" id="ARBA00022801"/>
    </source>
</evidence>
<feature type="domain" description="Carboxylesterase type B" evidence="5">
    <location>
        <begin position="27"/>
        <end position="529"/>
    </location>
</feature>
<dbReference type="PROSITE" id="PS00941">
    <property type="entry name" value="CARBOXYLESTERASE_B_2"/>
    <property type="match status" value="1"/>
</dbReference>
<feature type="signal peptide" evidence="4">
    <location>
        <begin position="1"/>
        <end position="15"/>
    </location>
</feature>
<dbReference type="RefSeq" id="XP_020055464.1">
    <property type="nucleotide sequence ID" value="XM_020205315.1"/>
</dbReference>
<dbReference type="Pfam" id="PF00135">
    <property type="entry name" value="COesterase"/>
    <property type="match status" value="1"/>
</dbReference>
<dbReference type="InterPro" id="IPR019826">
    <property type="entry name" value="Carboxylesterase_B_AS"/>
</dbReference>
<dbReference type="GeneID" id="30979129"/>
<evidence type="ECO:0000313" key="6">
    <source>
        <dbReference type="EMBL" id="OJJ99124.1"/>
    </source>
</evidence>
<evidence type="ECO:0000256" key="3">
    <source>
        <dbReference type="RuleBase" id="RU361235"/>
    </source>
</evidence>
<dbReference type="InterPro" id="IPR019819">
    <property type="entry name" value="Carboxylesterase_B_CS"/>
</dbReference>